<sequence length="80" mass="9252">MACERYSEVNELLSSALASYATVYWPSFALSLHFVFYNSRVEKSWFASFWNMSNTLVITAQSRKLLLRLGRNSVTTVYAR</sequence>
<comment type="caution">
    <text evidence="2">The sequence shown here is derived from an EMBL/GenBank/DDBJ whole genome shotgun (WGS) entry which is preliminary data.</text>
</comment>
<keyword evidence="1" id="KW-1133">Transmembrane helix</keyword>
<keyword evidence="1" id="KW-0472">Membrane</keyword>
<organism evidence="2 3">
    <name type="scientific">Polyplosphaeria fusca</name>
    <dbReference type="NCBI Taxonomy" id="682080"/>
    <lineage>
        <taxon>Eukaryota</taxon>
        <taxon>Fungi</taxon>
        <taxon>Dikarya</taxon>
        <taxon>Ascomycota</taxon>
        <taxon>Pezizomycotina</taxon>
        <taxon>Dothideomycetes</taxon>
        <taxon>Pleosporomycetidae</taxon>
        <taxon>Pleosporales</taxon>
        <taxon>Tetraplosphaeriaceae</taxon>
        <taxon>Polyplosphaeria</taxon>
    </lineage>
</organism>
<accession>A0A9P4R8I4</accession>
<evidence type="ECO:0000313" key="3">
    <source>
        <dbReference type="Proteomes" id="UP000799444"/>
    </source>
</evidence>
<dbReference type="EMBL" id="ML996107">
    <property type="protein sequence ID" value="KAF2738773.1"/>
    <property type="molecule type" value="Genomic_DNA"/>
</dbReference>
<keyword evidence="3" id="KW-1185">Reference proteome</keyword>
<protein>
    <submittedName>
        <fullName evidence="2">Uncharacterized protein</fullName>
    </submittedName>
</protein>
<feature type="transmembrane region" description="Helical" evidence="1">
    <location>
        <begin position="17"/>
        <end position="37"/>
    </location>
</feature>
<keyword evidence="1" id="KW-0812">Transmembrane</keyword>
<evidence type="ECO:0000256" key="1">
    <source>
        <dbReference type="SAM" id="Phobius"/>
    </source>
</evidence>
<reference evidence="2" key="1">
    <citation type="journal article" date="2020" name="Stud. Mycol.">
        <title>101 Dothideomycetes genomes: a test case for predicting lifestyles and emergence of pathogens.</title>
        <authorList>
            <person name="Haridas S."/>
            <person name="Albert R."/>
            <person name="Binder M."/>
            <person name="Bloem J."/>
            <person name="Labutti K."/>
            <person name="Salamov A."/>
            <person name="Andreopoulos B."/>
            <person name="Baker S."/>
            <person name="Barry K."/>
            <person name="Bills G."/>
            <person name="Bluhm B."/>
            <person name="Cannon C."/>
            <person name="Castanera R."/>
            <person name="Culley D."/>
            <person name="Daum C."/>
            <person name="Ezra D."/>
            <person name="Gonzalez J."/>
            <person name="Henrissat B."/>
            <person name="Kuo A."/>
            <person name="Liang C."/>
            <person name="Lipzen A."/>
            <person name="Lutzoni F."/>
            <person name="Magnuson J."/>
            <person name="Mondo S."/>
            <person name="Nolan M."/>
            <person name="Ohm R."/>
            <person name="Pangilinan J."/>
            <person name="Park H.-J."/>
            <person name="Ramirez L."/>
            <person name="Alfaro M."/>
            <person name="Sun H."/>
            <person name="Tritt A."/>
            <person name="Yoshinaga Y."/>
            <person name="Zwiers L.-H."/>
            <person name="Turgeon B."/>
            <person name="Goodwin S."/>
            <person name="Spatafora J."/>
            <person name="Crous P."/>
            <person name="Grigoriev I."/>
        </authorList>
    </citation>
    <scope>NUCLEOTIDE SEQUENCE</scope>
    <source>
        <strain evidence="2">CBS 125425</strain>
    </source>
</reference>
<proteinExistence type="predicted"/>
<dbReference type="Proteomes" id="UP000799444">
    <property type="component" value="Unassembled WGS sequence"/>
</dbReference>
<name>A0A9P4R8I4_9PLEO</name>
<dbReference type="AlphaFoldDB" id="A0A9P4R8I4"/>
<evidence type="ECO:0000313" key="2">
    <source>
        <dbReference type="EMBL" id="KAF2738773.1"/>
    </source>
</evidence>
<gene>
    <name evidence="2" type="ORF">EJ04DRAFT_26202</name>
</gene>